<dbReference type="PROSITE" id="PS51186">
    <property type="entry name" value="GNAT"/>
    <property type="match status" value="1"/>
</dbReference>
<keyword evidence="2" id="KW-0012">Acyltransferase</keyword>
<dbReference type="Gene3D" id="3.40.630.30">
    <property type="match status" value="1"/>
</dbReference>
<organism evidence="4 5">
    <name type="scientific">Pseudomonas panipatensis</name>
    <dbReference type="NCBI Taxonomy" id="428992"/>
    <lineage>
        <taxon>Bacteria</taxon>
        <taxon>Pseudomonadati</taxon>
        <taxon>Pseudomonadota</taxon>
        <taxon>Gammaproteobacteria</taxon>
        <taxon>Pseudomonadales</taxon>
        <taxon>Pseudomonadaceae</taxon>
        <taxon>Pseudomonas</taxon>
    </lineage>
</organism>
<evidence type="ECO:0000313" key="5">
    <source>
        <dbReference type="Proteomes" id="UP000199636"/>
    </source>
</evidence>
<feature type="domain" description="N-acetyltransferase" evidence="3">
    <location>
        <begin position="6"/>
        <end position="162"/>
    </location>
</feature>
<dbReference type="AlphaFoldDB" id="A0A1G8HF15"/>
<sequence length="164" mass="18293">MQPPRLQHRPVQPDDLAEVIGFVRDRDELFYAYPRARWPLDIEQLAATVAERRASTLVLLDGRAAGFANFYQCEPGQFCALGNMMVAPWARGHGVARYLIGVMEQTARQAHGATRMKISCFNGNAAGLLLYTDLGYRPLGIVERQDPRGQRVALVQLEKALEPA</sequence>
<protein>
    <submittedName>
        <fullName evidence="4">Ribosomal protein S18 acetylase RimI</fullName>
    </submittedName>
</protein>
<keyword evidence="4" id="KW-0689">Ribosomal protein</keyword>
<dbReference type="PANTHER" id="PTHR43877:SF2">
    <property type="entry name" value="AMINOALKYLPHOSPHONATE N-ACETYLTRANSFERASE-RELATED"/>
    <property type="match status" value="1"/>
</dbReference>
<keyword evidence="5" id="KW-1185">Reference proteome</keyword>
<dbReference type="RefSeq" id="WP_090263109.1">
    <property type="nucleotide sequence ID" value="NZ_FNDS01000005.1"/>
</dbReference>
<dbReference type="InterPro" id="IPR050832">
    <property type="entry name" value="Bact_Acetyltransf"/>
</dbReference>
<dbReference type="GO" id="GO:0005840">
    <property type="term" value="C:ribosome"/>
    <property type="evidence" value="ECO:0007669"/>
    <property type="project" value="UniProtKB-KW"/>
</dbReference>
<dbReference type="CDD" id="cd04301">
    <property type="entry name" value="NAT_SF"/>
    <property type="match status" value="1"/>
</dbReference>
<evidence type="ECO:0000259" key="3">
    <source>
        <dbReference type="PROSITE" id="PS51186"/>
    </source>
</evidence>
<dbReference type="OrthoDB" id="7001268at2"/>
<evidence type="ECO:0000256" key="1">
    <source>
        <dbReference type="ARBA" id="ARBA00022679"/>
    </source>
</evidence>
<dbReference type="PANTHER" id="PTHR43877">
    <property type="entry name" value="AMINOALKYLPHOSPHONATE N-ACETYLTRANSFERASE-RELATED-RELATED"/>
    <property type="match status" value="1"/>
</dbReference>
<proteinExistence type="predicted"/>
<name>A0A1G8HF15_9PSED</name>
<dbReference type="EMBL" id="FNDS01000005">
    <property type="protein sequence ID" value="SDI05264.1"/>
    <property type="molecule type" value="Genomic_DNA"/>
</dbReference>
<reference evidence="5" key="1">
    <citation type="submission" date="2016-10" db="EMBL/GenBank/DDBJ databases">
        <authorList>
            <person name="Varghese N."/>
            <person name="Submissions S."/>
        </authorList>
    </citation>
    <scope>NUCLEOTIDE SEQUENCE [LARGE SCALE GENOMIC DNA]</scope>
    <source>
        <strain evidence="5">CCM 7469</strain>
    </source>
</reference>
<accession>A0A1G8HF15</accession>
<dbReference type="STRING" id="428992.SAMN05216272_105193"/>
<gene>
    <name evidence="4" type="ORF">SAMN05216272_105193</name>
</gene>
<dbReference type="InterPro" id="IPR000182">
    <property type="entry name" value="GNAT_dom"/>
</dbReference>
<evidence type="ECO:0000313" key="4">
    <source>
        <dbReference type="EMBL" id="SDI05264.1"/>
    </source>
</evidence>
<keyword evidence="4" id="KW-0687">Ribonucleoprotein</keyword>
<dbReference type="Pfam" id="PF00583">
    <property type="entry name" value="Acetyltransf_1"/>
    <property type="match status" value="1"/>
</dbReference>
<dbReference type="SUPFAM" id="SSF55729">
    <property type="entry name" value="Acyl-CoA N-acyltransferases (Nat)"/>
    <property type="match status" value="1"/>
</dbReference>
<dbReference type="Proteomes" id="UP000199636">
    <property type="component" value="Unassembled WGS sequence"/>
</dbReference>
<dbReference type="InterPro" id="IPR016181">
    <property type="entry name" value="Acyl_CoA_acyltransferase"/>
</dbReference>
<evidence type="ECO:0000256" key="2">
    <source>
        <dbReference type="ARBA" id="ARBA00023315"/>
    </source>
</evidence>
<keyword evidence="1" id="KW-0808">Transferase</keyword>
<dbReference type="GO" id="GO:0016747">
    <property type="term" value="F:acyltransferase activity, transferring groups other than amino-acyl groups"/>
    <property type="evidence" value="ECO:0007669"/>
    <property type="project" value="InterPro"/>
</dbReference>